<dbReference type="PROSITE" id="PS50928">
    <property type="entry name" value="ABC_TM1"/>
    <property type="match status" value="1"/>
</dbReference>
<dbReference type="GO" id="GO:0005886">
    <property type="term" value="C:plasma membrane"/>
    <property type="evidence" value="ECO:0007669"/>
    <property type="project" value="UniProtKB-SubCell"/>
</dbReference>
<sequence>MTTFAPTVQHRLLSDRTLRRRRLLGWIAHRSVLLALVAMFVTPLVFAVLTAVMTDQQALTSRLLPNPVALGNFGRVFESIPLIGYTVNTLQYAVLSTLGVVVSSVPAAYALARFQWRGQRLAMVLVLAMMMLPLQITVVPLYVMYGQLGWLGALAPLIVPSFFGHAFSIFLLRQFLVSIPQDYAEAARIDGASEWRIMTRVILPMAKPAVAAVALFHFMYCWNDLFGPLLYTSENESFWTLSMGLAAFKTSFGVQWNLTLAATLLFMAPVLLLFLAAQRVFVEGVSLTGVKG</sequence>
<dbReference type="AlphaFoldDB" id="A0A7W9J5F6"/>
<dbReference type="CDD" id="cd06261">
    <property type="entry name" value="TM_PBP2"/>
    <property type="match status" value="1"/>
</dbReference>
<dbReference type="Gene3D" id="1.10.3720.10">
    <property type="entry name" value="MetI-like"/>
    <property type="match status" value="1"/>
</dbReference>
<evidence type="ECO:0000256" key="3">
    <source>
        <dbReference type="ARBA" id="ARBA00022475"/>
    </source>
</evidence>
<evidence type="ECO:0000313" key="9">
    <source>
        <dbReference type="EMBL" id="MBB5835734.1"/>
    </source>
</evidence>
<evidence type="ECO:0000256" key="6">
    <source>
        <dbReference type="ARBA" id="ARBA00023136"/>
    </source>
</evidence>
<feature type="transmembrane region" description="Helical" evidence="7">
    <location>
        <begin position="92"/>
        <end position="112"/>
    </location>
</feature>
<keyword evidence="3" id="KW-1003">Cell membrane</keyword>
<comment type="caution">
    <text evidence="9">The sequence shown here is derived from an EMBL/GenBank/DDBJ whole genome shotgun (WGS) entry which is preliminary data.</text>
</comment>
<evidence type="ECO:0000256" key="5">
    <source>
        <dbReference type="ARBA" id="ARBA00022989"/>
    </source>
</evidence>
<evidence type="ECO:0000256" key="1">
    <source>
        <dbReference type="ARBA" id="ARBA00004651"/>
    </source>
</evidence>
<feature type="transmembrane region" description="Helical" evidence="7">
    <location>
        <begin position="258"/>
        <end position="277"/>
    </location>
</feature>
<comment type="subcellular location">
    <subcellularLocation>
        <location evidence="1 7">Cell membrane</location>
        <topology evidence="1 7">Multi-pass membrane protein</topology>
    </subcellularLocation>
</comment>
<organism evidence="9 10">
    <name type="scientific">Kribbella italica</name>
    <dbReference type="NCBI Taxonomy" id="1540520"/>
    <lineage>
        <taxon>Bacteria</taxon>
        <taxon>Bacillati</taxon>
        <taxon>Actinomycetota</taxon>
        <taxon>Actinomycetes</taxon>
        <taxon>Propionibacteriales</taxon>
        <taxon>Kribbellaceae</taxon>
        <taxon>Kribbella</taxon>
    </lineage>
</organism>
<evidence type="ECO:0000313" key="10">
    <source>
        <dbReference type="Proteomes" id="UP000549971"/>
    </source>
</evidence>
<feature type="transmembrane region" description="Helical" evidence="7">
    <location>
        <begin position="150"/>
        <end position="172"/>
    </location>
</feature>
<accession>A0A7W9J5F6</accession>
<protein>
    <submittedName>
        <fullName evidence="9">Multiple sugar transport system permease protein</fullName>
    </submittedName>
</protein>
<dbReference type="RefSeq" id="WP_184795346.1">
    <property type="nucleotide sequence ID" value="NZ_JACHMY010000001.1"/>
</dbReference>
<dbReference type="Pfam" id="PF00528">
    <property type="entry name" value="BPD_transp_1"/>
    <property type="match status" value="1"/>
</dbReference>
<dbReference type="EMBL" id="JACHMY010000001">
    <property type="protein sequence ID" value="MBB5835734.1"/>
    <property type="molecule type" value="Genomic_DNA"/>
</dbReference>
<dbReference type="SUPFAM" id="SSF161098">
    <property type="entry name" value="MetI-like"/>
    <property type="match status" value="1"/>
</dbReference>
<evidence type="ECO:0000259" key="8">
    <source>
        <dbReference type="PROSITE" id="PS50928"/>
    </source>
</evidence>
<keyword evidence="2 7" id="KW-0813">Transport</keyword>
<dbReference type="Proteomes" id="UP000549971">
    <property type="component" value="Unassembled WGS sequence"/>
</dbReference>
<evidence type="ECO:0000256" key="2">
    <source>
        <dbReference type="ARBA" id="ARBA00022448"/>
    </source>
</evidence>
<keyword evidence="6 7" id="KW-0472">Membrane</keyword>
<dbReference type="PANTHER" id="PTHR43744">
    <property type="entry name" value="ABC TRANSPORTER PERMEASE PROTEIN MG189-RELATED-RELATED"/>
    <property type="match status" value="1"/>
</dbReference>
<dbReference type="PANTHER" id="PTHR43744:SF12">
    <property type="entry name" value="ABC TRANSPORTER PERMEASE PROTEIN MG189-RELATED"/>
    <property type="match status" value="1"/>
</dbReference>
<comment type="similarity">
    <text evidence="7">Belongs to the binding-protein-dependent transport system permease family.</text>
</comment>
<evidence type="ECO:0000256" key="7">
    <source>
        <dbReference type="RuleBase" id="RU363032"/>
    </source>
</evidence>
<feature type="domain" description="ABC transmembrane type-1" evidence="8">
    <location>
        <begin position="86"/>
        <end position="277"/>
    </location>
</feature>
<keyword evidence="5 7" id="KW-1133">Transmembrane helix</keyword>
<proteinExistence type="inferred from homology"/>
<dbReference type="InterPro" id="IPR035906">
    <property type="entry name" value="MetI-like_sf"/>
</dbReference>
<keyword evidence="9" id="KW-0762">Sugar transport</keyword>
<dbReference type="InterPro" id="IPR000515">
    <property type="entry name" value="MetI-like"/>
</dbReference>
<keyword evidence="4 7" id="KW-0812">Transmembrane</keyword>
<keyword evidence="10" id="KW-1185">Reference proteome</keyword>
<gene>
    <name evidence="9" type="ORF">HDA39_002468</name>
</gene>
<feature type="transmembrane region" description="Helical" evidence="7">
    <location>
        <begin position="31"/>
        <end position="53"/>
    </location>
</feature>
<name>A0A7W9J5F6_9ACTN</name>
<reference evidence="9 10" key="1">
    <citation type="submission" date="2020-08" db="EMBL/GenBank/DDBJ databases">
        <title>Sequencing the genomes of 1000 actinobacteria strains.</title>
        <authorList>
            <person name="Klenk H.-P."/>
        </authorList>
    </citation>
    <scope>NUCLEOTIDE SEQUENCE [LARGE SCALE GENOMIC DNA]</scope>
    <source>
        <strain evidence="9 10">DSM 28967</strain>
    </source>
</reference>
<feature type="transmembrane region" description="Helical" evidence="7">
    <location>
        <begin position="124"/>
        <end position="144"/>
    </location>
</feature>
<evidence type="ECO:0000256" key="4">
    <source>
        <dbReference type="ARBA" id="ARBA00022692"/>
    </source>
</evidence>
<dbReference type="GO" id="GO:0055085">
    <property type="term" value="P:transmembrane transport"/>
    <property type="evidence" value="ECO:0007669"/>
    <property type="project" value="InterPro"/>
</dbReference>